<sequence length="40" mass="4882">MDEDNFEDIIFEQYLARLKYQERLVPTKMGKMTFEDFTTS</sequence>
<organism evidence="1 2">
    <name type="scientific">Paramecium primaurelia</name>
    <dbReference type="NCBI Taxonomy" id="5886"/>
    <lineage>
        <taxon>Eukaryota</taxon>
        <taxon>Sar</taxon>
        <taxon>Alveolata</taxon>
        <taxon>Ciliophora</taxon>
        <taxon>Intramacronucleata</taxon>
        <taxon>Oligohymenophorea</taxon>
        <taxon>Peniculida</taxon>
        <taxon>Parameciidae</taxon>
        <taxon>Paramecium</taxon>
    </lineage>
</organism>
<dbReference type="AlphaFoldDB" id="A0A8S1NEG7"/>
<protein>
    <submittedName>
        <fullName evidence="1">Uncharacterized protein</fullName>
    </submittedName>
</protein>
<keyword evidence="2" id="KW-1185">Reference proteome</keyword>
<accession>A0A8S1NEG7</accession>
<name>A0A8S1NEG7_PARPR</name>
<gene>
    <name evidence="1" type="ORF">PPRIM_AZ9-3.1.T0870104</name>
</gene>
<comment type="caution">
    <text evidence="1">The sequence shown here is derived from an EMBL/GenBank/DDBJ whole genome shotgun (WGS) entry which is preliminary data.</text>
</comment>
<reference evidence="1" key="1">
    <citation type="submission" date="2021-01" db="EMBL/GenBank/DDBJ databases">
        <authorList>
            <consortium name="Genoscope - CEA"/>
            <person name="William W."/>
        </authorList>
    </citation>
    <scope>NUCLEOTIDE SEQUENCE</scope>
</reference>
<evidence type="ECO:0000313" key="1">
    <source>
        <dbReference type="EMBL" id="CAD8091048.1"/>
    </source>
</evidence>
<dbReference type="Proteomes" id="UP000688137">
    <property type="component" value="Unassembled WGS sequence"/>
</dbReference>
<proteinExistence type="predicted"/>
<dbReference type="EMBL" id="CAJJDM010000090">
    <property type="protein sequence ID" value="CAD8091048.1"/>
    <property type="molecule type" value="Genomic_DNA"/>
</dbReference>
<evidence type="ECO:0000313" key="2">
    <source>
        <dbReference type="Proteomes" id="UP000688137"/>
    </source>
</evidence>